<dbReference type="InterPro" id="IPR050395">
    <property type="entry name" value="4Fe4S_Ferredoxin_RnfB"/>
</dbReference>
<dbReference type="PROSITE" id="PS51656">
    <property type="entry name" value="4FE4S"/>
    <property type="match status" value="1"/>
</dbReference>
<evidence type="ECO:0000256" key="6">
    <source>
        <dbReference type="ARBA" id="ARBA00022982"/>
    </source>
</evidence>
<keyword evidence="13" id="KW-0614">Plasmid</keyword>
<feature type="binding site" evidence="10">
    <location>
        <position position="180"/>
    </location>
    <ligand>
        <name>[4Fe-4S] cluster</name>
        <dbReference type="ChEBI" id="CHEBI:49883"/>
        <label>2</label>
    </ligand>
</feature>
<dbReference type="Gene3D" id="1.10.15.40">
    <property type="entry name" value="Electron transport complex subunit B, putative Fe-S cluster"/>
    <property type="match status" value="1"/>
</dbReference>
<keyword evidence="1 10" id="KW-0813">Transport</keyword>
<evidence type="ECO:0000256" key="7">
    <source>
        <dbReference type="ARBA" id="ARBA00023004"/>
    </source>
</evidence>
<name>A0ABM7VHZ4_9BACT</name>
<reference evidence="13 14" key="1">
    <citation type="submission" date="2021-12" db="EMBL/GenBank/DDBJ databases">
        <title>Genome sequencing of bacteria with rrn-lacking chromosome and rrn-plasmid.</title>
        <authorList>
            <person name="Anda M."/>
            <person name="Iwasaki W."/>
        </authorList>
    </citation>
    <scope>NUCLEOTIDE SEQUENCE [LARGE SCALE GENOMIC DNA]</scope>
    <source>
        <strain evidence="13 14">NBRC 101262</strain>
        <plasmid evidence="13 14">pPP1</plasmid>
    </source>
</reference>
<evidence type="ECO:0000259" key="12">
    <source>
        <dbReference type="PROSITE" id="PS51656"/>
    </source>
</evidence>
<feature type="binding site" evidence="10">
    <location>
        <position position="173"/>
    </location>
    <ligand>
        <name>[4Fe-4S] cluster</name>
        <dbReference type="ChEBI" id="CHEBI:49883"/>
        <label>3</label>
    </ligand>
</feature>
<feature type="binding site" evidence="10">
    <location>
        <position position="48"/>
    </location>
    <ligand>
        <name>[4Fe-4S] cluster</name>
        <dbReference type="ChEBI" id="CHEBI:49883"/>
        <label>1</label>
    </ligand>
</feature>
<keyword evidence="5 10" id="KW-1278">Translocase</keyword>
<comment type="caution">
    <text evidence="10">Lacks conserved residue(s) required for the propagation of feature annotation.</text>
</comment>
<geneLocation type="plasmid" evidence="13 14">
    <name>pPP1</name>
</geneLocation>
<dbReference type="InterPro" id="IPR007202">
    <property type="entry name" value="4Fe-4S_dom"/>
</dbReference>
<dbReference type="Pfam" id="PF12837">
    <property type="entry name" value="Fer4_6"/>
    <property type="match status" value="1"/>
</dbReference>
<keyword evidence="2 10" id="KW-0004">4Fe-4S</keyword>
<evidence type="ECO:0000256" key="1">
    <source>
        <dbReference type="ARBA" id="ARBA00022448"/>
    </source>
</evidence>
<feature type="binding site" evidence="10">
    <location>
        <position position="150"/>
    </location>
    <ligand>
        <name>[4Fe-4S] cluster</name>
        <dbReference type="ChEBI" id="CHEBI:49883"/>
        <label>3</label>
    </ligand>
</feature>
<evidence type="ECO:0000313" key="14">
    <source>
        <dbReference type="Proteomes" id="UP001354989"/>
    </source>
</evidence>
<feature type="domain" description="4Fe-4S ferredoxin-type" evidence="11">
    <location>
        <begin position="161"/>
        <end position="190"/>
    </location>
</feature>
<feature type="region of interest" description="Hydrophobic" evidence="10">
    <location>
        <begin position="1"/>
        <end position="25"/>
    </location>
</feature>
<comment type="function">
    <text evidence="10">Part of a membrane-bound complex that couples electron transfer with translocation of ions across the membrane.</text>
</comment>
<dbReference type="PANTHER" id="PTHR43560:SF1">
    <property type="entry name" value="ION-TRANSLOCATING OXIDOREDUCTASE COMPLEX SUBUNIT B"/>
    <property type="match status" value="1"/>
</dbReference>
<evidence type="ECO:0000259" key="11">
    <source>
        <dbReference type="PROSITE" id="PS51379"/>
    </source>
</evidence>
<comment type="subcellular location">
    <subcellularLocation>
        <location evidence="10">Cell membrane</location>
    </subcellularLocation>
</comment>
<evidence type="ECO:0000256" key="9">
    <source>
        <dbReference type="ARBA" id="ARBA00023136"/>
    </source>
</evidence>
<feature type="binding site" evidence="10">
    <location>
        <position position="176"/>
    </location>
    <ligand>
        <name>[4Fe-4S] cluster</name>
        <dbReference type="ChEBI" id="CHEBI:49883"/>
        <label>3</label>
    </ligand>
</feature>
<dbReference type="InterPro" id="IPR017900">
    <property type="entry name" value="4Fe4S_Fe_S_CS"/>
</dbReference>
<dbReference type="HAMAP" id="MF_00463">
    <property type="entry name" value="RsxB_RnfB"/>
    <property type="match status" value="1"/>
</dbReference>
<dbReference type="InterPro" id="IPR010207">
    <property type="entry name" value="Elect_transpt_cplx_RnfB/RsxB"/>
</dbReference>
<feature type="binding site" evidence="10">
    <location>
        <position position="73"/>
    </location>
    <ligand>
        <name>[4Fe-4S] cluster</name>
        <dbReference type="ChEBI" id="CHEBI:49883"/>
        <label>1</label>
    </ligand>
</feature>
<keyword evidence="8 10" id="KW-0411">Iron-sulfur</keyword>
<keyword evidence="9 10" id="KW-0472">Membrane</keyword>
<keyword evidence="14" id="KW-1185">Reference proteome</keyword>
<feature type="binding site" evidence="10">
    <location>
        <position position="140"/>
    </location>
    <ligand>
        <name>[4Fe-4S] cluster</name>
        <dbReference type="ChEBI" id="CHEBI:49883"/>
        <label>2</label>
    </ligand>
</feature>
<dbReference type="PANTHER" id="PTHR43560">
    <property type="entry name" value="ION-TRANSLOCATING OXIDOREDUCTASE COMPLEX SUBUNIT B"/>
    <property type="match status" value="1"/>
</dbReference>
<keyword evidence="6 10" id="KW-0249">Electron transport</keyword>
<comment type="subunit">
    <text evidence="10">The complex is composed of six subunits: RnfA, RnfB, RnfC, RnfD, RnfE and RnfG.</text>
</comment>
<proteinExistence type="inferred from homology"/>
<feature type="binding site" evidence="10">
    <location>
        <position position="136"/>
    </location>
    <ligand>
        <name>[4Fe-4S] cluster</name>
        <dbReference type="ChEBI" id="CHEBI:49883"/>
        <label>2</label>
    </ligand>
</feature>
<evidence type="ECO:0000256" key="2">
    <source>
        <dbReference type="ARBA" id="ARBA00022485"/>
    </source>
</evidence>
<feature type="binding site" evidence="10">
    <location>
        <position position="56"/>
    </location>
    <ligand>
        <name>[4Fe-4S] cluster</name>
        <dbReference type="ChEBI" id="CHEBI:49883"/>
        <label>1</label>
    </ligand>
</feature>
<dbReference type="EC" id="7.-.-.-" evidence="10"/>
<keyword evidence="7 10" id="KW-0408">Iron</keyword>
<dbReference type="Pfam" id="PF04060">
    <property type="entry name" value="FeS"/>
    <property type="match status" value="1"/>
</dbReference>
<evidence type="ECO:0000256" key="8">
    <source>
        <dbReference type="ARBA" id="ARBA00023014"/>
    </source>
</evidence>
<organism evidence="13 14">
    <name type="scientific">Persicobacter psychrovividus</name>
    <dbReference type="NCBI Taxonomy" id="387638"/>
    <lineage>
        <taxon>Bacteria</taxon>
        <taxon>Pseudomonadati</taxon>
        <taxon>Bacteroidota</taxon>
        <taxon>Cytophagia</taxon>
        <taxon>Cytophagales</taxon>
        <taxon>Persicobacteraceae</taxon>
        <taxon>Persicobacter</taxon>
    </lineage>
</organism>
<feature type="binding site" evidence="10">
    <location>
        <position position="146"/>
    </location>
    <ligand>
        <name>[4Fe-4S] cluster</name>
        <dbReference type="ChEBI" id="CHEBI:49883"/>
        <label>2</label>
    </ligand>
</feature>
<keyword evidence="4 10" id="KW-0677">Repeat</keyword>
<gene>
    <name evidence="10" type="primary">rnfB</name>
    <name evidence="13" type="ORF">PEPS_28830</name>
</gene>
<evidence type="ECO:0000256" key="3">
    <source>
        <dbReference type="ARBA" id="ARBA00022723"/>
    </source>
</evidence>
<accession>A0ABM7VHZ4</accession>
<dbReference type="InterPro" id="IPR017896">
    <property type="entry name" value="4Fe4S_Fe-S-bd"/>
</dbReference>
<dbReference type="Proteomes" id="UP001354989">
    <property type="component" value="Plasmid pPP1"/>
</dbReference>
<dbReference type="EMBL" id="AP025293">
    <property type="protein sequence ID" value="BDD00603.1"/>
    <property type="molecule type" value="Genomic_DNA"/>
</dbReference>
<keyword evidence="10" id="KW-1003">Cell membrane</keyword>
<feature type="binding site" evidence="10">
    <location>
        <position position="170"/>
    </location>
    <ligand>
        <name>[4Fe-4S] cluster</name>
        <dbReference type="ChEBI" id="CHEBI:49883"/>
        <label>3</label>
    </ligand>
</feature>
<evidence type="ECO:0000313" key="13">
    <source>
        <dbReference type="EMBL" id="BDD00603.1"/>
    </source>
</evidence>
<protein>
    <recommendedName>
        <fullName evidence="10">Ion-translocating oxidoreductase complex subunit B</fullName>
        <ecNumber evidence="10">7.-.-.-</ecNumber>
    </recommendedName>
    <alternativeName>
        <fullName evidence="10">Rnf electron transport complex subunit B</fullName>
    </alternativeName>
</protein>
<dbReference type="PROSITE" id="PS51379">
    <property type="entry name" value="4FE4S_FER_2"/>
    <property type="match status" value="1"/>
</dbReference>
<evidence type="ECO:0000256" key="4">
    <source>
        <dbReference type="ARBA" id="ARBA00022737"/>
    </source>
</evidence>
<evidence type="ECO:0000256" key="10">
    <source>
        <dbReference type="HAMAP-Rule" id="MF_00463"/>
    </source>
</evidence>
<dbReference type="SUPFAM" id="SSF54862">
    <property type="entry name" value="4Fe-4S ferredoxins"/>
    <property type="match status" value="2"/>
</dbReference>
<comment type="similarity">
    <text evidence="10">Belongs to the 4Fe4S bacterial-type ferredoxin family. RnfB subfamily.</text>
</comment>
<comment type="cofactor">
    <cofactor evidence="10">
        <name>[4Fe-4S] cluster</name>
        <dbReference type="ChEBI" id="CHEBI:49883"/>
    </cofactor>
    <text evidence="10">Binds 3 [4Fe-4S] clusters.</text>
</comment>
<dbReference type="PROSITE" id="PS00198">
    <property type="entry name" value="4FE4S_FER_1"/>
    <property type="match status" value="1"/>
</dbReference>
<evidence type="ECO:0000256" key="5">
    <source>
        <dbReference type="ARBA" id="ARBA00022967"/>
    </source>
</evidence>
<feature type="domain" description="4Fe-4S" evidence="12">
    <location>
        <begin position="31"/>
        <end position="90"/>
    </location>
</feature>
<dbReference type="Gene3D" id="3.30.70.20">
    <property type="match status" value="1"/>
</dbReference>
<feature type="binding site" evidence="10">
    <location>
        <position position="51"/>
    </location>
    <ligand>
        <name>[4Fe-4S] cluster</name>
        <dbReference type="ChEBI" id="CHEBI:49883"/>
        <label>1</label>
    </ligand>
</feature>
<dbReference type="RefSeq" id="WP_338398439.1">
    <property type="nucleotide sequence ID" value="NZ_AP025293.1"/>
</dbReference>
<keyword evidence="3 10" id="KW-0479">Metal-binding</keyword>
<sequence>MSILIALASLGGLTLLLVIMLIAANKKLYVYEDPRIEQVGELLPQANCGACGLAGCGQFAESLVNGKVQPALCSVNTPENLEAIASLLGVGLGEANRKVARLACAGGSNVAVDRAHYEGIESCQGMNLIGGGPKACSWGCLGQGDCAVSCNFDAIEMNANGLPVVNENKCTGCGDCVSACPKALFEIVPQSESLWVACKSLEKGDQVLAHCEVGCSACGKCEMDAPAGLITMEHHLPVIHHQAAKADKSVIDRCSTGAILWFDPQVGPLRGDESRKIIRKGAKPVQAT</sequence>